<protein>
    <submittedName>
        <fullName evidence="2">YwdI family protein</fullName>
    </submittedName>
</protein>
<sequence>MNELDISVQKLLLKMEQELLAAKASGANSQVRERVQAIKTLCELVLESQMGETTRELPRMNPVIPTNEKQILTPSPLQTQPKKLQIDDESNGDSLFDF</sequence>
<feature type="compositionally biased region" description="Polar residues" evidence="1">
    <location>
        <begin position="73"/>
        <end position="82"/>
    </location>
</feature>
<keyword evidence="3" id="KW-1185">Reference proteome</keyword>
<feature type="region of interest" description="Disordered" evidence="1">
    <location>
        <begin position="73"/>
        <end position="98"/>
    </location>
</feature>
<evidence type="ECO:0000313" key="3">
    <source>
        <dbReference type="Proteomes" id="UP001589738"/>
    </source>
</evidence>
<comment type="caution">
    <text evidence="2">The sequence shown here is derived from an EMBL/GenBank/DDBJ whole genome shotgun (WGS) entry which is preliminary data.</text>
</comment>
<dbReference type="RefSeq" id="WP_377058199.1">
    <property type="nucleotide sequence ID" value="NZ_JBHLUU010000032.1"/>
</dbReference>
<organism evidence="2 3">
    <name type="scientific">Robertmurraya beringensis</name>
    <dbReference type="NCBI Taxonomy" id="641660"/>
    <lineage>
        <taxon>Bacteria</taxon>
        <taxon>Bacillati</taxon>
        <taxon>Bacillota</taxon>
        <taxon>Bacilli</taxon>
        <taxon>Bacillales</taxon>
        <taxon>Bacillaceae</taxon>
        <taxon>Robertmurraya</taxon>
    </lineage>
</organism>
<dbReference type="InterPro" id="IPR035218">
    <property type="entry name" value="DUF5327"/>
</dbReference>
<dbReference type="EMBL" id="JBHLUU010000032">
    <property type="protein sequence ID" value="MFC0475899.1"/>
    <property type="molecule type" value="Genomic_DNA"/>
</dbReference>
<proteinExistence type="predicted"/>
<dbReference type="Proteomes" id="UP001589738">
    <property type="component" value="Unassembled WGS sequence"/>
</dbReference>
<evidence type="ECO:0000256" key="1">
    <source>
        <dbReference type="SAM" id="MobiDB-lite"/>
    </source>
</evidence>
<reference evidence="2 3" key="1">
    <citation type="submission" date="2024-09" db="EMBL/GenBank/DDBJ databases">
        <authorList>
            <person name="Sun Q."/>
            <person name="Mori K."/>
        </authorList>
    </citation>
    <scope>NUCLEOTIDE SEQUENCE [LARGE SCALE GENOMIC DNA]</scope>
    <source>
        <strain evidence="2 3">CGMCC 1.9126</strain>
    </source>
</reference>
<gene>
    <name evidence="2" type="ORF">ACFFHF_11645</name>
</gene>
<dbReference type="Pfam" id="PF17261">
    <property type="entry name" value="DUF5327"/>
    <property type="match status" value="1"/>
</dbReference>
<name>A0ABV6KRE3_9BACI</name>
<accession>A0ABV6KRE3</accession>
<evidence type="ECO:0000313" key="2">
    <source>
        <dbReference type="EMBL" id="MFC0475899.1"/>
    </source>
</evidence>